<dbReference type="AlphaFoldDB" id="A0AAJ1WXH6"/>
<dbReference type="EMBL" id="JAUSWL010000003">
    <property type="protein sequence ID" value="MDQ0543268.1"/>
    <property type="molecule type" value="Genomic_DNA"/>
</dbReference>
<dbReference type="Proteomes" id="UP001223420">
    <property type="component" value="Unassembled WGS sequence"/>
</dbReference>
<dbReference type="InterPro" id="IPR025195">
    <property type="entry name" value="GTA_TIM_dom"/>
</dbReference>
<dbReference type="RefSeq" id="WP_230366084.1">
    <property type="nucleotide sequence ID" value="NZ_JAJALK010000004.1"/>
</dbReference>
<organism evidence="2 3">
    <name type="scientific">Methylobacterium brachiatum</name>
    <dbReference type="NCBI Taxonomy" id="269660"/>
    <lineage>
        <taxon>Bacteria</taxon>
        <taxon>Pseudomonadati</taxon>
        <taxon>Pseudomonadota</taxon>
        <taxon>Alphaproteobacteria</taxon>
        <taxon>Hyphomicrobiales</taxon>
        <taxon>Methylobacteriaceae</taxon>
        <taxon>Methylobacterium</taxon>
    </lineage>
</organism>
<dbReference type="CDD" id="cd19607">
    <property type="entry name" value="GTA_TIM-barrel-like"/>
    <property type="match status" value="1"/>
</dbReference>
<protein>
    <recommendedName>
        <fullName evidence="1">GTA TIM-barrel-like domain-containing protein</fullName>
    </recommendedName>
</protein>
<comment type="caution">
    <text evidence="2">The sequence shown here is derived from an EMBL/GenBank/DDBJ whole genome shotgun (WGS) entry which is preliminary data.</text>
</comment>
<proteinExistence type="predicted"/>
<feature type="domain" description="GTA TIM-barrel-like" evidence="1">
    <location>
        <begin position="229"/>
        <end position="605"/>
    </location>
</feature>
<dbReference type="Pfam" id="PF13547">
    <property type="entry name" value="GTA_TIM"/>
    <property type="match status" value="1"/>
</dbReference>
<name>A0AAJ1WXH6_9HYPH</name>
<reference evidence="2" key="1">
    <citation type="submission" date="2023-07" db="EMBL/GenBank/DDBJ databases">
        <title>Genomic Encyclopedia of Type Strains, Phase IV (KMG-IV): sequencing the most valuable type-strain genomes for metagenomic binning, comparative biology and taxonomic classification.</title>
        <authorList>
            <person name="Goeker M."/>
        </authorList>
    </citation>
    <scope>NUCLEOTIDE SEQUENCE</scope>
    <source>
        <strain evidence="2">DSM 19569</strain>
    </source>
</reference>
<sequence length="771" mass="84110">MIDYITGFNLLPSTGEFGYDTLPYQASKSPPSAATRTFVPINTYAGPGSGRTDYSRAVDALAAQVPGCTTVNLLVAWFGSSLDANVCKIYPSTIYIDGSFQRLDGAKPVEENWQVSGLTQLSRDAAGASILIPITYIDGHAVYGGTPSDQSVVRCLRDLKARGYRVVFYPFILMDCPGFPWRGRIAVRQDRNAAAAATVTRFLGPAKPAHFTRDSTNLTVGYAGPATDYTFRRMILHYANLCVLAGGVDLFLLGSELRGLESIRGPGWTKAGMTGADGTVTWDYPFVDGLGQLADDVRGIFDAAGLTRDAAGLHNLVSYSPDWSVWMGVQHPGEAGQWPHIDQLYGRASIDLVAIDNYLPLSDWTTAGGGLDAANWTAPAPDRTAWPPGPETMGGLGLSGEPTLYAMPYLKRNIEGGEKYDWFYYDSDNLGIGLDPLGSDQQVSRPTGDRLTQTRSRYYPGQEILANKHLRWWWKNPHRAVYDIGDGRGYVPSGAVTRWVPQSKSIAFVEYGFASIDRATNQPNVFYDPKSTESFTAYWSVWDSADGATYRPKRDDTLCAMALRALYEYWYVDGNNETSAAGLPMLQTAFFAAWNWDARPFPTFPLRSDVWGDTLNWPAGLWIGGKGPALPPPPRDASPVPGPYPSFPVLSGLAWSVRYAPVFRTGAAQHVSGREARAARARAPLWEIELAYDVLAAGGFAARGLAGDFERLAGFYGSVAGRDLPFRVAVPAELGIGSSLLCRFADDDLDLEQFMALLFSTQAFRLTSVRG</sequence>
<evidence type="ECO:0000259" key="1">
    <source>
        <dbReference type="Pfam" id="PF13547"/>
    </source>
</evidence>
<dbReference type="Gene3D" id="3.20.20.80">
    <property type="entry name" value="Glycosidases"/>
    <property type="match status" value="1"/>
</dbReference>
<evidence type="ECO:0000313" key="3">
    <source>
        <dbReference type="Proteomes" id="UP001223420"/>
    </source>
</evidence>
<gene>
    <name evidence="2" type="ORF">QO001_002194</name>
</gene>
<evidence type="ECO:0000313" key="2">
    <source>
        <dbReference type="EMBL" id="MDQ0543268.1"/>
    </source>
</evidence>
<accession>A0AAJ1WXH6</accession>